<name>A0A2S4L809_9HYPO</name>
<organism evidence="2 3">
    <name type="scientific">Tolypocladium paradoxum</name>
    <dbReference type="NCBI Taxonomy" id="94208"/>
    <lineage>
        <taxon>Eukaryota</taxon>
        <taxon>Fungi</taxon>
        <taxon>Dikarya</taxon>
        <taxon>Ascomycota</taxon>
        <taxon>Pezizomycotina</taxon>
        <taxon>Sordariomycetes</taxon>
        <taxon>Hypocreomycetidae</taxon>
        <taxon>Hypocreales</taxon>
        <taxon>Ophiocordycipitaceae</taxon>
        <taxon>Tolypocladium</taxon>
    </lineage>
</organism>
<proteinExistence type="predicted"/>
<dbReference type="STRING" id="94208.A0A2S4L809"/>
<feature type="signal peptide" evidence="1">
    <location>
        <begin position="1"/>
        <end position="15"/>
    </location>
</feature>
<evidence type="ECO:0008006" key="4">
    <source>
        <dbReference type="Google" id="ProtNLM"/>
    </source>
</evidence>
<keyword evidence="1" id="KW-0732">Signal</keyword>
<feature type="chain" id="PRO_5015628463" description="Secreted protein" evidence="1">
    <location>
        <begin position="16"/>
        <end position="199"/>
    </location>
</feature>
<evidence type="ECO:0000256" key="1">
    <source>
        <dbReference type="SAM" id="SignalP"/>
    </source>
</evidence>
<dbReference type="PANTHER" id="PTHR35605:SF1">
    <property type="entry name" value="ECP2 EFFECTOR PROTEIN DOMAIN-CONTAINING PROTEIN-RELATED"/>
    <property type="match status" value="1"/>
</dbReference>
<protein>
    <recommendedName>
        <fullName evidence="4">Secreted protein</fullName>
    </recommendedName>
</protein>
<comment type="caution">
    <text evidence="2">The sequence shown here is derived from an EMBL/GenBank/DDBJ whole genome shotgun (WGS) entry which is preliminary data.</text>
</comment>
<keyword evidence="3" id="KW-1185">Reference proteome</keyword>
<evidence type="ECO:0000313" key="3">
    <source>
        <dbReference type="Proteomes" id="UP000237481"/>
    </source>
</evidence>
<sequence>MKSLLLCAVMAVAHAALSDLPSGVVLDPTNSFGIQGAHEVPVEWDLPAFIDGPILTLNGTAEDVHKQLLEINPNYNEDFKMFERRSTDIEKRIDWSDTKVICSPELFGKCSMYKMWDGVNYLYSLPGQPRNGPGPGACGRVSCSGNTAILWCNDETEPKRLGSWAWIAQGAERVWGQCGDCGQAFQAANWNVIVKDARC</sequence>
<evidence type="ECO:0000313" key="2">
    <source>
        <dbReference type="EMBL" id="POR38578.1"/>
    </source>
</evidence>
<dbReference type="EMBL" id="PKSG01000126">
    <property type="protein sequence ID" value="POR38578.1"/>
    <property type="molecule type" value="Genomic_DNA"/>
</dbReference>
<dbReference type="PANTHER" id="PTHR35605">
    <property type="entry name" value="ECP2 EFFECTOR PROTEIN DOMAIN-CONTAINING PROTEIN-RELATED"/>
    <property type="match status" value="1"/>
</dbReference>
<accession>A0A2S4L809</accession>
<dbReference type="Proteomes" id="UP000237481">
    <property type="component" value="Unassembled WGS sequence"/>
</dbReference>
<dbReference type="AlphaFoldDB" id="A0A2S4L809"/>
<dbReference type="OrthoDB" id="3552888at2759"/>
<reference evidence="2 3" key="1">
    <citation type="submission" date="2018-01" db="EMBL/GenBank/DDBJ databases">
        <title>Harnessing the power of phylogenomics to disentangle the directionality and signatures of interkingdom host jumping in the parasitic fungal genus Tolypocladium.</title>
        <authorList>
            <person name="Quandt C.A."/>
            <person name="Patterson W."/>
            <person name="Spatafora J.W."/>
        </authorList>
    </citation>
    <scope>NUCLEOTIDE SEQUENCE [LARGE SCALE GENOMIC DNA]</scope>
    <source>
        <strain evidence="2 3">NRBC 100945</strain>
    </source>
</reference>
<gene>
    <name evidence="2" type="ORF">TPAR_01207</name>
</gene>